<dbReference type="AlphaFoldDB" id="A0A9P3AG44"/>
<accession>A0A9P3AG44</accession>
<sequence length="316" mass="36557">MDLLFNECSLHGQFQDASSFESSLDIIMDMRNTARRYNREIFCHRQLMHSMITHDLSLPQIIGRIDKNKATALRMWIGRTGPYWNEPRQHSPNDYFEYNQDVVTDTAIGECAHRLIVKSKAQLTSITPSNWSMSPIEVTWHSENQPSQSEYLVNHFTSETLEFELKKADPPILSWEQMARISQNKFDALHFSEDTFSPLSGTPFVHAAAQSMMDLLSVLNNFKKTHGIKGRSAEGDEMYQTYFTGSRAWYSDSSDREKTDFKNEMSFCHPDVGKEKIFAPYHGKIQTPQMRIHFSWPVTAATPLYILYIGEKITKY</sequence>
<reference evidence="1" key="1">
    <citation type="submission" date="2020-09" db="EMBL/GenBank/DDBJ databases">
        <title>Pseudomonas syringae pv. eriobotryae genome sequence causing loquat canker disease.</title>
        <authorList>
            <person name="Fukuda S."/>
            <person name="Tashiro H."/>
            <person name="Nagano Y."/>
        </authorList>
    </citation>
    <scope>NUCLEOTIDE SEQUENCE</scope>
    <source>
        <strain evidence="1">AM001</strain>
    </source>
</reference>
<dbReference type="EMBL" id="BMZW01000037">
    <property type="protein sequence ID" value="GFZ62214.1"/>
    <property type="molecule type" value="Genomic_DNA"/>
</dbReference>
<proteinExistence type="predicted"/>
<gene>
    <name evidence="1" type="ORF">PSE10A_47250</name>
</gene>
<name>A0A9P3AG44_PSEA0</name>
<evidence type="ECO:0000313" key="1">
    <source>
        <dbReference type="EMBL" id="GFZ62214.1"/>
    </source>
</evidence>
<dbReference type="Proteomes" id="UP000630864">
    <property type="component" value="Unassembled WGS sequence"/>
</dbReference>
<evidence type="ECO:0000313" key="2">
    <source>
        <dbReference type="Proteomes" id="UP000630864"/>
    </source>
</evidence>
<comment type="caution">
    <text evidence="1">The sequence shown here is derived from an EMBL/GenBank/DDBJ whole genome shotgun (WGS) entry which is preliminary data.</text>
</comment>
<protein>
    <submittedName>
        <fullName evidence="1">Uncharacterized protein</fullName>
    </submittedName>
</protein>
<organism evidence="1 2">
    <name type="scientific">Pseudomonas amygdali pv. eriobotryae</name>
    <dbReference type="NCBI Taxonomy" id="129137"/>
    <lineage>
        <taxon>Bacteria</taxon>
        <taxon>Pseudomonadati</taxon>
        <taxon>Pseudomonadota</taxon>
        <taxon>Gammaproteobacteria</taxon>
        <taxon>Pseudomonadales</taxon>
        <taxon>Pseudomonadaceae</taxon>
        <taxon>Pseudomonas</taxon>
        <taxon>Pseudomonas amygdali</taxon>
    </lineage>
</organism>
<dbReference type="RefSeq" id="WP_189659128.1">
    <property type="nucleotide sequence ID" value="NZ_BMZW01000037.1"/>
</dbReference>